<reference evidence="2 3" key="1">
    <citation type="submission" date="2020-03" db="EMBL/GenBank/DDBJ databases">
        <title>Soil Listeria distribution.</title>
        <authorList>
            <person name="Liao J."/>
            <person name="Wiedmann M."/>
        </authorList>
    </citation>
    <scope>NUCLEOTIDE SEQUENCE [LARGE SCALE GENOMIC DNA]</scope>
    <source>
        <strain evidence="2 3">FSL L7-0054</strain>
    </source>
</reference>
<organism evidence="2 3">
    <name type="scientific">Listeria booriae</name>
    <dbReference type="NCBI Taxonomy" id="1552123"/>
    <lineage>
        <taxon>Bacteria</taxon>
        <taxon>Bacillati</taxon>
        <taxon>Bacillota</taxon>
        <taxon>Bacilli</taxon>
        <taxon>Bacillales</taxon>
        <taxon>Listeriaceae</taxon>
        <taxon>Listeria</taxon>
    </lineage>
</organism>
<feature type="transmembrane region" description="Helical" evidence="1">
    <location>
        <begin position="37"/>
        <end position="54"/>
    </location>
</feature>
<feature type="transmembrane region" description="Helical" evidence="1">
    <location>
        <begin position="6"/>
        <end position="25"/>
    </location>
</feature>
<evidence type="ECO:0000313" key="3">
    <source>
        <dbReference type="Proteomes" id="UP000585696"/>
    </source>
</evidence>
<comment type="caution">
    <text evidence="2">The sequence shown here is derived from an EMBL/GenBank/DDBJ whole genome shotgun (WGS) entry which is preliminary data.</text>
</comment>
<evidence type="ECO:0000256" key="1">
    <source>
        <dbReference type="SAM" id="Phobius"/>
    </source>
</evidence>
<dbReference type="AlphaFoldDB" id="A0A842FWU7"/>
<feature type="non-terminal residue" evidence="2">
    <location>
        <position position="62"/>
    </location>
</feature>
<evidence type="ECO:0000313" key="2">
    <source>
        <dbReference type="EMBL" id="MBC2284990.1"/>
    </source>
</evidence>
<dbReference type="RefSeq" id="WP_185655419.1">
    <property type="nucleotide sequence ID" value="NZ_JAARZS010000031.1"/>
</dbReference>
<keyword evidence="1" id="KW-0472">Membrane</keyword>
<name>A0A842FWU7_9LIST</name>
<sequence>MEKILQGIVLGGVEIVALVIGIQIISRISFSWKLRMYVIGFLMLTAIPIYFYMLPKGLQYLS</sequence>
<dbReference type="EMBL" id="JAARZS010000031">
    <property type="protein sequence ID" value="MBC2284990.1"/>
    <property type="molecule type" value="Genomic_DNA"/>
</dbReference>
<gene>
    <name evidence="2" type="ORF">HCB69_11430</name>
</gene>
<protein>
    <submittedName>
        <fullName evidence="2">Uncharacterized protein</fullName>
    </submittedName>
</protein>
<keyword evidence="1" id="KW-0812">Transmembrane</keyword>
<keyword evidence="1" id="KW-1133">Transmembrane helix</keyword>
<accession>A0A842FWU7</accession>
<proteinExistence type="predicted"/>
<dbReference type="Proteomes" id="UP000585696">
    <property type="component" value="Unassembled WGS sequence"/>
</dbReference>